<proteinExistence type="predicted"/>
<protein>
    <submittedName>
        <fullName evidence="1">DUF1579 domain-containing protein</fullName>
    </submittedName>
</protein>
<sequence length="160" mass="18137">MAATSAPSGAHDFDFQFGEWRVHHRVKRPATKDWMEFDGTSSVRPVMGGSANVEDNRFDKASGVTRGVALRAFDQETGLWAIWWVDGRAPHGPIDPPVKGRFDKGVGTFYSDGAIDGKAMRVRYTWSRITPRSARWEQAYSFDGEKSWDTNWVMDFERTS</sequence>
<evidence type="ECO:0000313" key="1">
    <source>
        <dbReference type="EMBL" id="QNQ12070.1"/>
    </source>
</evidence>
<evidence type="ECO:0000313" key="2">
    <source>
        <dbReference type="Proteomes" id="UP000516148"/>
    </source>
</evidence>
<dbReference type="Proteomes" id="UP000516148">
    <property type="component" value="Chromosome"/>
</dbReference>
<gene>
    <name evidence="1" type="ORF">H3Z74_16270</name>
</gene>
<dbReference type="KEGG" id="spap:H3Z74_16270"/>
<dbReference type="EMBL" id="CP061038">
    <property type="protein sequence ID" value="QNQ12070.1"/>
    <property type="molecule type" value="Genomic_DNA"/>
</dbReference>
<organism evidence="1 2">
    <name type="scientific">Sphingomonas alpina</name>
    <dbReference type="NCBI Taxonomy" id="653931"/>
    <lineage>
        <taxon>Bacteria</taxon>
        <taxon>Pseudomonadati</taxon>
        <taxon>Pseudomonadota</taxon>
        <taxon>Alphaproteobacteria</taxon>
        <taxon>Sphingomonadales</taxon>
        <taxon>Sphingomonadaceae</taxon>
        <taxon>Sphingomonas</taxon>
    </lineage>
</organism>
<reference evidence="1 2" key="1">
    <citation type="submission" date="2020-09" db="EMBL/GenBank/DDBJ databases">
        <title>Sphingomonas sp., a new species isolated from pork steak.</title>
        <authorList>
            <person name="Heidler von Heilborn D."/>
        </authorList>
    </citation>
    <scope>NUCLEOTIDE SEQUENCE [LARGE SCALE GENOMIC DNA]</scope>
    <source>
        <strain evidence="2">S8-3T</strain>
    </source>
</reference>
<dbReference type="AlphaFoldDB" id="A0A7H0LQW7"/>
<accession>A0A7H0LQW7</accession>
<name>A0A7H0LQW7_9SPHN</name>
<keyword evidence="2" id="KW-1185">Reference proteome</keyword>